<keyword evidence="1" id="KW-1133">Transmembrane helix</keyword>
<dbReference type="InParanoid" id="A0A2K2DV05"/>
<keyword evidence="1" id="KW-0472">Membrane</keyword>
<dbReference type="EnsemblPlants" id="PNT78106">
    <property type="protein sequence ID" value="PNT78106"/>
    <property type="gene ID" value="BRADI_1g73662v3"/>
</dbReference>
<sequence>MIWPINSKKSGTIQLTFTFGPSYQLVLAHILVFLFFCTYGLMGLPDPAGPQRARAGLAGLDAVSRLKEDFSSWPAPILAGLTGRARA</sequence>
<dbReference type="EMBL" id="CM000880">
    <property type="protein sequence ID" value="PNT78106.1"/>
    <property type="molecule type" value="Genomic_DNA"/>
</dbReference>
<organism evidence="2">
    <name type="scientific">Brachypodium distachyon</name>
    <name type="common">Purple false brome</name>
    <name type="synonym">Trachynia distachya</name>
    <dbReference type="NCBI Taxonomy" id="15368"/>
    <lineage>
        <taxon>Eukaryota</taxon>
        <taxon>Viridiplantae</taxon>
        <taxon>Streptophyta</taxon>
        <taxon>Embryophyta</taxon>
        <taxon>Tracheophyta</taxon>
        <taxon>Spermatophyta</taxon>
        <taxon>Magnoliopsida</taxon>
        <taxon>Liliopsida</taxon>
        <taxon>Poales</taxon>
        <taxon>Poaceae</taxon>
        <taxon>BOP clade</taxon>
        <taxon>Pooideae</taxon>
        <taxon>Stipodae</taxon>
        <taxon>Brachypodieae</taxon>
        <taxon>Brachypodium</taxon>
    </lineage>
</organism>
<reference evidence="3" key="3">
    <citation type="submission" date="2018-08" db="UniProtKB">
        <authorList>
            <consortium name="EnsemblPlants"/>
        </authorList>
    </citation>
    <scope>IDENTIFICATION</scope>
    <source>
        <strain evidence="3">cv. Bd21</strain>
    </source>
</reference>
<protein>
    <submittedName>
        <fullName evidence="2 3">Uncharacterized protein</fullName>
    </submittedName>
</protein>
<evidence type="ECO:0000313" key="3">
    <source>
        <dbReference type="EnsemblPlants" id="PNT78106"/>
    </source>
</evidence>
<proteinExistence type="predicted"/>
<keyword evidence="4" id="KW-1185">Reference proteome</keyword>
<evidence type="ECO:0000256" key="1">
    <source>
        <dbReference type="SAM" id="Phobius"/>
    </source>
</evidence>
<dbReference type="AlphaFoldDB" id="A0A2K2DV05"/>
<evidence type="ECO:0000313" key="4">
    <source>
        <dbReference type="Proteomes" id="UP000008810"/>
    </source>
</evidence>
<feature type="transmembrane region" description="Helical" evidence="1">
    <location>
        <begin position="25"/>
        <end position="44"/>
    </location>
</feature>
<keyword evidence="1" id="KW-0812">Transmembrane</keyword>
<gene>
    <name evidence="2" type="ORF">BRADI_1g73662v3</name>
</gene>
<dbReference type="Proteomes" id="UP000008810">
    <property type="component" value="Chromosome 1"/>
</dbReference>
<dbReference type="Gramene" id="PNT78106">
    <property type="protein sequence ID" value="PNT78106"/>
    <property type="gene ID" value="BRADI_1g73662v3"/>
</dbReference>
<evidence type="ECO:0000313" key="2">
    <source>
        <dbReference type="EMBL" id="PNT78106.1"/>
    </source>
</evidence>
<accession>A0A2K2DV05</accession>
<reference evidence="2" key="2">
    <citation type="submission" date="2017-06" db="EMBL/GenBank/DDBJ databases">
        <title>WGS assembly of Brachypodium distachyon.</title>
        <authorList>
            <consortium name="The International Brachypodium Initiative"/>
            <person name="Lucas S."/>
            <person name="Harmon-Smith M."/>
            <person name="Lail K."/>
            <person name="Tice H."/>
            <person name="Grimwood J."/>
            <person name="Bruce D."/>
            <person name="Barry K."/>
            <person name="Shu S."/>
            <person name="Lindquist E."/>
            <person name="Wang M."/>
            <person name="Pitluck S."/>
            <person name="Vogel J.P."/>
            <person name="Garvin D.F."/>
            <person name="Mockler T.C."/>
            <person name="Schmutz J."/>
            <person name="Rokhsar D."/>
            <person name="Bevan M.W."/>
        </authorList>
    </citation>
    <scope>NUCLEOTIDE SEQUENCE</scope>
    <source>
        <strain evidence="2">Bd21</strain>
    </source>
</reference>
<name>A0A2K2DV05_BRADI</name>
<reference evidence="2 3" key="1">
    <citation type="journal article" date="2010" name="Nature">
        <title>Genome sequencing and analysis of the model grass Brachypodium distachyon.</title>
        <authorList>
            <consortium name="International Brachypodium Initiative"/>
        </authorList>
    </citation>
    <scope>NUCLEOTIDE SEQUENCE [LARGE SCALE GENOMIC DNA]</scope>
    <source>
        <strain evidence="2 3">Bd21</strain>
    </source>
</reference>